<dbReference type="InterPro" id="IPR056884">
    <property type="entry name" value="NPHP3-like_N"/>
</dbReference>
<dbReference type="SUPFAM" id="SSF52540">
    <property type="entry name" value="P-loop containing nucleoside triphosphate hydrolases"/>
    <property type="match status" value="1"/>
</dbReference>
<sequence>MRHRPDISDPRALFASIYKGFNDALPQDIQKDFVGIKDPALALERFNRLVKDSESSSVKTRRAMKVTAKLADKTGPYFEVVNIYIQSHPEYAALVAKIYTTFLSKIEVMLPLMTTTMPDFQLFMIKLRENKLMSTTEFRPRLTQALAWIYNDILEFCRRICTLLHPQQKGFNPKWKLFSNMAFKPFDAHFAETIENVEIHSTLFRDLANTTSAIMALEFYSKWEAHMSKVHARLDQVQNQQRSQGKRNDNDKTLMNTAISELQRRVGSPVWASAFEHARIHRVEESCEWLLAHPLMAEHIENNSTTSARQVNVLFLYGKPGYGKTTLATAVIDHSREMALLRRKNRPDSLAFFFFDRQSRFDSSYDAFRALLAQLIFCRRFDQIVLDIAAIARPDYDTGQHLASNDEIFRILHLFLVQFSTCDLVCDGVDECKDRDNFLAKVSQLATDHE</sequence>
<keyword evidence="1" id="KW-0677">Repeat</keyword>
<evidence type="ECO:0000313" key="3">
    <source>
        <dbReference type="EMBL" id="QRC97810.1"/>
    </source>
</evidence>
<name>A0A7U2F353_PHANO</name>
<protein>
    <recommendedName>
        <fullName evidence="2">Nephrocystin 3-like N-terminal domain-containing protein</fullName>
    </recommendedName>
</protein>
<evidence type="ECO:0000256" key="1">
    <source>
        <dbReference type="ARBA" id="ARBA00022737"/>
    </source>
</evidence>
<dbReference type="OrthoDB" id="5389400at2759"/>
<dbReference type="PANTHER" id="PTHR10039:SF15">
    <property type="entry name" value="NACHT DOMAIN-CONTAINING PROTEIN"/>
    <property type="match status" value="1"/>
</dbReference>
<dbReference type="Gene3D" id="3.40.50.300">
    <property type="entry name" value="P-loop containing nucleotide triphosphate hydrolases"/>
    <property type="match status" value="1"/>
</dbReference>
<evidence type="ECO:0000313" key="4">
    <source>
        <dbReference type="Proteomes" id="UP000663193"/>
    </source>
</evidence>
<gene>
    <name evidence="3" type="ORF">JI435_151560</name>
</gene>
<evidence type="ECO:0000259" key="2">
    <source>
        <dbReference type="Pfam" id="PF24883"/>
    </source>
</evidence>
<dbReference type="EMBL" id="CP069030">
    <property type="protein sequence ID" value="QRC97810.1"/>
    <property type="molecule type" value="Genomic_DNA"/>
</dbReference>
<organism evidence="3 4">
    <name type="scientific">Phaeosphaeria nodorum (strain SN15 / ATCC MYA-4574 / FGSC 10173)</name>
    <name type="common">Glume blotch fungus</name>
    <name type="synonym">Parastagonospora nodorum</name>
    <dbReference type="NCBI Taxonomy" id="321614"/>
    <lineage>
        <taxon>Eukaryota</taxon>
        <taxon>Fungi</taxon>
        <taxon>Dikarya</taxon>
        <taxon>Ascomycota</taxon>
        <taxon>Pezizomycotina</taxon>
        <taxon>Dothideomycetes</taxon>
        <taxon>Pleosporomycetidae</taxon>
        <taxon>Pleosporales</taxon>
        <taxon>Pleosporineae</taxon>
        <taxon>Phaeosphaeriaceae</taxon>
        <taxon>Parastagonospora</taxon>
    </lineage>
</organism>
<dbReference type="PANTHER" id="PTHR10039">
    <property type="entry name" value="AMELOGENIN"/>
    <property type="match status" value="1"/>
</dbReference>
<dbReference type="VEuPathDB" id="FungiDB:JI435_151560"/>
<dbReference type="AlphaFoldDB" id="A0A7U2F353"/>
<keyword evidence="4" id="KW-1185">Reference proteome</keyword>
<accession>A0A7U2F353</accession>
<dbReference type="Pfam" id="PF24883">
    <property type="entry name" value="NPHP3_N"/>
    <property type="match status" value="1"/>
</dbReference>
<dbReference type="InterPro" id="IPR027417">
    <property type="entry name" value="P-loop_NTPase"/>
</dbReference>
<proteinExistence type="predicted"/>
<dbReference type="Proteomes" id="UP000663193">
    <property type="component" value="Chromosome 8"/>
</dbReference>
<feature type="domain" description="Nephrocystin 3-like N-terminal" evidence="2">
    <location>
        <begin position="286"/>
        <end position="447"/>
    </location>
</feature>
<reference evidence="4" key="1">
    <citation type="journal article" date="2021" name="BMC Genomics">
        <title>Chromosome-level genome assembly and manually-curated proteome of model necrotroph Parastagonospora nodorum Sn15 reveals a genome-wide trove of candidate effector homologs, and redundancy of virulence-related functions within an accessory chromosome.</title>
        <authorList>
            <person name="Bertazzoni S."/>
            <person name="Jones D.A.B."/>
            <person name="Phan H.T."/>
            <person name="Tan K.-C."/>
            <person name="Hane J.K."/>
        </authorList>
    </citation>
    <scope>NUCLEOTIDE SEQUENCE [LARGE SCALE GENOMIC DNA]</scope>
    <source>
        <strain evidence="4">SN15 / ATCC MYA-4574 / FGSC 10173)</strain>
    </source>
</reference>